<name>A0ABN1JN41_9BURK</name>
<evidence type="ECO:0000259" key="1">
    <source>
        <dbReference type="PROSITE" id="PS50837"/>
    </source>
</evidence>
<accession>A0ABN1JN41</accession>
<dbReference type="RefSeq" id="WP_343994917.1">
    <property type="nucleotide sequence ID" value="NZ_BAAAEW010000004.1"/>
</dbReference>
<evidence type="ECO:0000313" key="3">
    <source>
        <dbReference type="Proteomes" id="UP001500279"/>
    </source>
</evidence>
<dbReference type="Gene3D" id="3.40.50.300">
    <property type="entry name" value="P-loop containing nucleotide triphosphate hydrolases"/>
    <property type="match status" value="1"/>
</dbReference>
<protein>
    <recommendedName>
        <fullName evidence="1">NACHT domain-containing protein</fullName>
    </recommendedName>
</protein>
<dbReference type="InterPro" id="IPR007111">
    <property type="entry name" value="NACHT_NTPase"/>
</dbReference>
<feature type="domain" description="NACHT" evidence="1">
    <location>
        <begin position="136"/>
        <end position="223"/>
    </location>
</feature>
<sequence>MIPTKASLAYDLLPFVDIGTPSPKISEKTEGLTANFVRDGREIKLQIDNGTGKVVFTKKGFPAKGFTSFANMLASDDFANLKKWAKSQAELLGRAAAAERRLLPFNARNHKNARFEGVEQVNALFNSQPRPADAAEVILIDGPAGIGKTKLVEQLALLRAEAYAASPTSLILHVRSRGRVLSNLQDLMAFSLQTLRSNTTYDQIPILLKHGLIVVAIDGFDELGDPNGYELAWSQVNDLISAARGRGVVLLSGRDTFLGRDRLFRDVQSLRQDRDVVISLTVEASTPDQAREWLKSRGWTDVHFKIPAVASLLDDGSFALRPVFLNLMAANLEPKRLREESDSFLTPLLVKHMLEREAKLFGDAVEKIVSRDSLEDFLLRYLIEVAREMADGQSESLDETTLSWIVEIALGDGYPEEVVRLIRNRASVVAALKPDLRAGYKGFVHSHIQNYFLSLATLEAVGKGEVPKFLKRNVLGSEMVAVFGDVAAKAAGTPQSKAFLTHGLTMASLYGGVDRASRNVGALLMSTLALLSDGEVLRDSDIDETVVRGTASKVTLSKVSIHQLDCRAADLGSVLFDDCKIANLIANDGTRLSPSFPIPRLIALEGGADLVESDQIDEWLTRHGRNATATVVNGLASPALSEHPLFKLLGSACRVRQYWLRLGDDVQAEKILRSKYWDELAAELRGCNLLREEVRQAAGAKSKFTHIRMREKILAEDPSDPDVVKLFENLNARVTALAGGGQLRVS</sequence>
<evidence type="ECO:0000313" key="2">
    <source>
        <dbReference type="EMBL" id="GAA0743101.1"/>
    </source>
</evidence>
<dbReference type="EMBL" id="BAAAEW010000004">
    <property type="protein sequence ID" value="GAA0743101.1"/>
    <property type="molecule type" value="Genomic_DNA"/>
</dbReference>
<keyword evidence="3" id="KW-1185">Reference proteome</keyword>
<dbReference type="Proteomes" id="UP001500279">
    <property type="component" value="Unassembled WGS sequence"/>
</dbReference>
<reference evidence="3" key="1">
    <citation type="journal article" date="2019" name="Int. J. Syst. Evol. Microbiol.">
        <title>The Global Catalogue of Microorganisms (GCM) 10K type strain sequencing project: providing services to taxonomists for standard genome sequencing and annotation.</title>
        <authorList>
            <consortium name="The Broad Institute Genomics Platform"/>
            <consortium name="The Broad Institute Genome Sequencing Center for Infectious Disease"/>
            <person name="Wu L."/>
            <person name="Ma J."/>
        </authorList>
    </citation>
    <scope>NUCLEOTIDE SEQUENCE [LARGE SCALE GENOMIC DNA]</scope>
    <source>
        <strain evidence="3">JCM 15503</strain>
    </source>
</reference>
<dbReference type="Pfam" id="PF05729">
    <property type="entry name" value="NACHT"/>
    <property type="match status" value="1"/>
</dbReference>
<dbReference type="InterPro" id="IPR027417">
    <property type="entry name" value="P-loop_NTPase"/>
</dbReference>
<dbReference type="PROSITE" id="PS50837">
    <property type="entry name" value="NACHT"/>
    <property type="match status" value="1"/>
</dbReference>
<proteinExistence type="predicted"/>
<dbReference type="SUPFAM" id="SSF52540">
    <property type="entry name" value="P-loop containing nucleoside triphosphate hydrolases"/>
    <property type="match status" value="1"/>
</dbReference>
<gene>
    <name evidence="2" type="ORF">GCM10009107_07320</name>
</gene>
<organism evidence="2 3">
    <name type="scientific">Ideonella azotifigens</name>
    <dbReference type="NCBI Taxonomy" id="513160"/>
    <lineage>
        <taxon>Bacteria</taxon>
        <taxon>Pseudomonadati</taxon>
        <taxon>Pseudomonadota</taxon>
        <taxon>Betaproteobacteria</taxon>
        <taxon>Burkholderiales</taxon>
        <taxon>Sphaerotilaceae</taxon>
        <taxon>Ideonella</taxon>
    </lineage>
</organism>
<comment type="caution">
    <text evidence="2">The sequence shown here is derived from an EMBL/GenBank/DDBJ whole genome shotgun (WGS) entry which is preliminary data.</text>
</comment>